<dbReference type="PROSITE" id="PS50043">
    <property type="entry name" value="HTH_LUXR_2"/>
    <property type="match status" value="1"/>
</dbReference>
<keyword evidence="6" id="KW-1185">Reference proteome</keyword>
<feature type="domain" description="HTH luxR-type" evidence="4">
    <location>
        <begin position="137"/>
        <end position="202"/>
    </location>
</feature>
<keyword evidence="3" id="KW-0804">Transcription</keyword>
<reference evidence="5" key="1">
    <citation type="submission" date="2023-03" db="EMBL/GenBank/DDBJ databases">
        <title>Multiphase analysis and comparison of six strains from genera Psychromarinibacter, Lutimaribacter, and Maritimibacter, including a novel species: Psychromarinibacter sediminicola sp. nov.</title>
        <authorList>
            <person name="Wang Y.-H."/>
            <person name="Ye M.-Q."/>
            <person name="Du Z.-J."/>
        </authorList>
    </citation>
    <scope>NUCLEOTIDE SEQUENCE</scope>
    <source>
        <strain evidence="5">C21-152</strain>
    </source>
</reference>
<dbReference type="PRINTS" id="PR00038">
    <property type="entry name" value="HTHLUXR"/>
</dbReference>
<dbReference type="SUPFAM" id="SSF46894">
    <property type="entry name" value="C-terminal effector domain of the bipartite response regulators"/>
    <property type="match status" value="1"/>
</dbReference>
<dbReference type="InterPro" id="IPR016032">
    <property type="entry name" value="Sig_transdc_resp-reg_C-effctor"/>
</dbReference>
<evidence type="ECO:0000313" key="5">
    <source>
        <dbReference type="EMBL" id="MDF0599952.1"/>
    </source>
</evidence>
<keyword evidence="1" id="KW-0805">Transcription regulation</keyword>
<dbReference type="SUPFAM" id="SSF75516">
    <property type="entry name" value="Pheromone-binding domain of LuxR-like quorum-sensing transcription factors"/>
    <property type="match status" value="1"/>
</dbReference>
<dbReference type="InterPro" id="IPR005143">
    <property type="entry name" value="TF_LuxR_autoind-bd_dom"/>
</dbReference>
<keyword evidence="2" id="KW-0238">DNA-binding</keyword>
<dbReference type="Pfam" id="PF00196">
    <property type="entry name" value="GerE"/>
    <property type="match status" value="1"/>
</dbReference>
<dbReference type="PANTHER" id="PTHR44688:SF25">
    <property type="entry name" value="HTH LUXR-TYPE DOMAIN-CONTAINING PROTEIN"/>
    <property type="match status" value="1"/>
</dbReference>
<evidence type="ECO:0000256" key="2">
    <source>
        <dbReference type="ARBA" id="ARBA00023125"/>
    </source>
</evidence>
<evidence type="ECO:0000256" key="1">
    <source>
        <dbReference type="ARBA" id="ARBA00023015"/>
    </source>
</evidence>
<dbReference type="Gene3D" id="1.10.10.10">
    <property type="entry name" value="Winged helix-like DNA-binding domain superfamily/Winged helix DNA-binding domain"/>
    <property type="match status" value="1"/>
</dbReference>
<organism evidence="5 6">
    <name type="scientific">Psychromarinibacter sediminicola</name>
    <dbReference type="NCBI Taxonomy" id="3033385"/>
    <lineage>
        <taxon>Bacteria</taxon>
        <taxon>Pseudomonadati</taxon>
        <taxon>Pseudomonadota</taxon>
        <taxon>Alphaproteobacteria</taxon>
        <taxon>Rhodobacterales</taxon>
        <taxon>Paracoccaceae</taxon>
        <taxon>Psychromarinibacter</taxon>
    </lineage>
</organism>
<evidence type="ECO:0000313" key="6">
    <source>
        <dbReference type="Proteomes" id="UP001220964"/>
    </source>
</evidence>
<gene>
    <name evidence="5" type="ORF">P1J78_04335</name>
</gene>
<dbReference type="GO" id="GO:0006355">
    <property type="term" value="P:regulation of DNA-templated transcription"/>
    <property type="evidence" value="ECO:0007669"/>
    <property type="project" value="InterPro"/>
</dbReference>
<dbReference type="EMBL" id="JARGYC010000007">
    <property type="protein sequence ID" value="MDF0599952.1"/>
    <property type="molecule type" value="Genomic_DNA"/>
</dbReference>
<dbReference type="InterPro" id="IPR036693">
    <property type="entry name" value="TF_LuxR_autoind-bd_dom_sf"/>
</dbReference>
<evidence type="ECO:0000259" key="4">
    <source>
        <dbReference type="PROSITE" id="PS50043"/>
    </source>
</evidence>
<proteinExistence type="predicted"/>
<dbReference type="AlphaFoldDB" id="A0AAE3NQ15"/>
<evidence type="ECO:0000256" key="3">
    <source>
        <dbReference type="ARBA" id="ARBA00023163"/>
    </source>
</evidence>
<dbReference type="CDD" id="cd06170">
    <property type="entry name" value="LuxR_C_like"/>
    <property type="match status" value="1"/>
</dbReference>
<dbReference type="PANTHER" id="PTHR44688">
    <property type="entry name" value="DNA-BINDING TRANSCRIPTIONAL ACTIVATOR DEVR_DOSR"/>
    <property type="match status" value="1"/>
</dbReference>
<accession>A0AAE3NQ15</accession>
<comment type="caution">
    <text evidence="5">The sequence shown here is derived from an EMBL/GenBank/DDBJ whole genome shotgun (WGS) entry which is preliminary data.</text>
</comment>
<dbReference type="Pfam" id="PF03472">
    <property type="entry name" value="Autoind_bind"/>
    <property type="match status" value="1"/>
</dbReference>
<name>A0AAE3NQ15_9RHOB</name>
<protein>
    <submittedName>
        <fullName evidence="5">Autoinducer binding domain-containing protein</fullName>
    </submittedName>
</protein>
<dbReference type="SMART" id="SM00421">
    <property type="entry name" value="HTH_LUXR"/>
    <property type="match status" value="1"/>
</dbReference>
<dbReference type="InterPro" id="IPR000792">
    <property type="entry name" value="Tscrpt_reg_LuxR_C"/>
</dbReference>
<dbReference type="Gene3D" id="3.30.450.80">
    <property type="entry name" value="Transcription factor LuxR-like, autoinducer-binding domain"/>
    <property type="match status" value="1"/>
</dbReference>
<dbReference type="Proteomes" id="UP001220964">
    <property type="component" value="Unassembled WGS sequence"/>
</dbReference>
<dbReference type="InterPro" id="IPR036388">
    <property type="entry name" value="WH-like_DNA-bd_sf"/>
</dbReference>
<dbReference type="GO" id="GO:0003677">
    <property type="term" value="F:DNA binding"/>
    <property type="evidence" value="ECO:0007669"/>
    <property type="project" value="UniProtKB-KW"/>
</dbReference>
<sequence>MNMGFEVDTDLFAALSPAGHFLALRIGFAFPIFEQNLLPADWVECYGTHGYVLADPVMNWLYASTGAVRWSEIDIPDHRGVLDHAAEYGLAYGVAVCCRDAGAQGQRSFGSFARSDREFEDGEIAALQQTLQSLHDSLVPPRNLTRAELEALGMVKNGLLMKEIADLLSVSEGAVKQRLKNAKSKLNAKTSTHAATMATSYGLI</sequence>